<comment type="function">
    <text evidence="9">Catalyzes the phospholipid dependent N-acylation of the N-terminal cysteine of apolipoprotein, the last step in lipoprotein maturation.</text>
</comment>
<dbReference type="NCBIfam" id="TIGR00546">
    <property type="entry name" value="lnt"/>
    <property type="match status" value="1"/>
</dbReference>
<feature type="transmembrane region" description="Helical" evidence="9">
    <location>
        <begin position="46"/>
        <end position="64"/>
    </location>
</feature>
<dbReference type="EC" id="2.3.1.269" evidence="9"/>
<dbReference type="InterPro" id="IPR036526">
    <property type="entry name" value="C-N_Hydrolase_sf"/>
</dbReference>
<dbReference type="Pfam" id="PF20154">
    <property type="entry name" value="LNT_N"/>
    <property type="match status" value="1"/>
</dbReference>
<feature type="domain" description="CN hydrolase" evidence="10">
    <location>
        <begin position="253"/>
        <end position="512"/>
    </location>
</feature>
<dbReference type="PANTHER" id="PTHR38686:SF1">
    <property type="entry name" value="APOLIPOPROTEIN N-ACYLTRANSFERASE"/>
    <property type="match status" value="1"/>
</dbReference>
<dbReference type="SUPFAM" id="SSF56317">
    <property type="entry name" value="Carbon-nitrogen hydrolase"/>
    <property type="match status" value="1"/>
</dbReference>
<dbReference type="Pfam" id="PF00795">
    <property type="entry name" value="CN_hydrolase"/>
    <property type="match status" value="1"/>
</dbReference>
<feature type="transmembrane region" description="Helical" evidence="9">
    <location>
        <begin position="20"/>
        <end position="40"/>
    </location>
</feature>
<evidence type="ECO:0000313" key="11">
    <source>
        <dbReference type="EMBL" id="RIJ23842.1"/>
    </source>
</evidence>
<dbReference type="UniPathway" id="UPA00666"/>
<dbReference type="PROSITE" id="PS50263">
    <property type="entry name" value="CN_HYDROLASE"/>
    <property type="match status" value="1"/>
</dbReference>
<dbReference type="InterPro" id="IPR004563">
    <property type="entry name" value="Apolipo_AcylTrfase"/>
</dbReference>
<dbReference type="HAMAP" id="MF_01148">
    <property type="entry name" value="Lnt"/>
    <property type="match status" value="1"/>
</dbReference>
<comment type="catalytic activity">
    <reaction evidence="9">
        <text>N-terminal S-1,2-diacyl-sn-glyceryl-L-cysteinyl-[lipoprotein] + a glycerophospholipid = N-acyl-S-1,2-diacyl-sn-glyceryl-L-cysteinyl-[lipoprotein] + a 2-acyl-sn-glycero-3-phospholipid + H(+)</text>
        <dbReference type="Rhea" id="RHEA:48228"/>
        <dbReference type="Rhea" id="RHEA-COMP:14681"/>
        <dbReference type="Rhea" id="RHEA-COMP:14684"/>
        <dbReference type="ChEBI" id="CHEBI:15378"/>
        <dbReference type="ChEBI" id="CHEBI:136912"/>
        <dbReference type="ChEBI" id="CHEBI:140656"/>
        <dbReference type="ChEBI" id="CHEBI:140657"/>
        <dbReference type="ChEBI" id="CHEBI:140660"/>
        <dbReference type="EC" id="2.3.1.269"/>
    </reaction>
</comment>
<evidence type="ECO:0000256" key="3">
    <source>
        <dbReference type="ARBA" id="ARBA00022475"/>
    </source>
</evidence>
<evidence type="ECO:0000256" key="4">
    <source>
        <dbReference type="ARBA" id="ARBA00022679"/>
    </source>
</evidence>
<keyword evidence="8 9" id="KW-0012">Acyltransferase</keyword>
<keyword evidence="3 9" id="KW-1003">Cell membrane</keyword>
<evidence type="ECO:0000256" key="5">
    <source>
        <dbReference type="ARBA" id="ARBA00022692"/>
    </source>
</evidence>
<comment type="pathway">
    <text evidence="9">Protein modification; lipoprotein biosynthesis (N-acyl transfer).</text>
</comment>
<organism evidence="11 12">
    <name type="scientific">Henriciella barbarensis</name>
    <dbReference type="NCBI Taxonomy" id="86342"/>
    <lineage>
        <taxon>Bacteria</taxon>
        <taxon>Pseudomonadati</taxon>
        <taxon>Pseudomonadota</taxon>
        <taxon>Alphaproteobacteria</taxon>
        <taxon>Hyphomonadales</taxon>
        <taxon>Hyphomonadaceae</taxon>
        <taxon>Henriciella</taxon>
    </lineage>
</organism>
<evidence type="ECO:0000259" key="10">
    <source>
        <dbReference type="PROSITE" id="PS50263"/>
    </source>
</evidence>
<keyword evidence="12" id="KW-1185">Reference proteome</keyword>
<comment type="caution">
    <text evidence="11">The sequence shown here is derived from an EMBL/GenBank/DDBJ whole genome shotgun (WGS) entry which is preliminary data.</text>
</comment>
<evidence type="ECO:0000256" key="8">
    <source>
        <dbReference type="ARBA" id="ARBA00023315"/>
    </source>
</evidence>
<keyword evidence="11" id="KW-0449">Lipoprotein</keyword>
<dbReference type="InterPro" id="IPR045378">
    <property type="entry name" value="LNT_N"/>
</dbReference>
<dbReference type="InterPro" id="IPR003010">
    <property type="entry name" value="C-N_Hydrolase"/>
</dbReference>
<feature type="transmembrane region" description="Helical" evidence="9">
    <location>
        <begin position="188"/>
        <end position="206"/>
    </location>
</feature>
<evidence type="ECO:0000256" key="7">
    <source>
        <dbReference type="ARBA" id="ARBA00023136"/>
    </source>
</evidence>
<evidence type="ECO:0000256" key="6">
    <source>
        <dbReference type="ARBA" id="ARBA00022989"/>
    </source>
</evidence>
<evidence type="ECO:0000313" key="12">
    <source>
        <dbReference type="Proteomes" id="UP000265431"/>
    </source>
</evidence>
<dbReference type="Proteomes" id="UP000265431">
    <property type="component" value="Unassembled WGS sequence"/>
</dbReference>
<dbReference type="GO" id="GO:0016410">
    <property type="term" value="F:N-acyltransferase activity"/>
    <property type="evidence" value="ECO:0007669"/>
    <property type="project" value="UniProtKB-UniRule"/>
</dbReference>
<evidence type="ECO:0000256" key="1">
    <source>
        <dbReference type="ARBA" id="ARBA00004651"/>
    </source>
</evidence>
<feature type="transmembrane region" description="Helical" evidence="9">
    <location>
        <begin position="218"/>
        <end position="235"/>
    </location>
</feature>
<name>A0A399R274_9PROT</name>
<comment type="similarity">
    <text evidence="2 9">Belongs to the CN hydrolase family. Apolipoprotein N-acyltransferase subfamily.</text>
</comment>
<feature type="transmembrane region" description="Helical" evidence="9">
    <location>
        <begin position="76"/>
        <end position="96"/>
    </location>
</feature>
<dbReference type="CDD" id="cd07571">
    <property type="entry name" value="ALP_N-acyl_transferase"/>
    <property type="match status" value="1"/>
</dbReference>
<keyword evidence="5 9" id="KW-0812">Transmembrane</keyword>
<protein>
    <recommendedName>
        <fullName evidence="9">Apolipoprotein N-acyltransferase</fullName>
        <shortName evidence="9">ALP N-acyltransferase</shortName>
        <ecNumber evidence="9">2.3.1.269</ecNumber>
    </recommendedName>
</protein>
<dbReference type="AlphaFoldDB" id="A0A399R274"/>
<keyword evidence="4 9" id="KW-0808">Transferase</keyword>
<keyword evidence="6 9" id="KW-1133">Transmembrane helix</keyword>
<dbReference type="OrthoDB" id="9804277at2"/>
<dbReference type="Gene3D" id="3.60.110.10">
    <property type="entry name" value="Carbon-nitrogen hydrolase"/>
    <property type="match status" value="1"/>
</dbReference>
<feature type="transmembrane region" description="Helical" evidence="9">
    <location>
        <begin position="524"/>
        <end position="544"/>
    </location>
</feature>
<comment type="subcellular location">
    <subcellularLocation>
        <location evidence="1 9">Cell membrane</location>
        <topology evidence="1 9">Multi-pass membrane protein</topology>
    </subcellularLocation>
</comment>
<evidence type="ECO:0000256" key="9">
    <source>
        <dbReference type="HAMAP-Rule" id="MF_01148"/>
    </source>
</evidence>
<dbReference type="GO" id="GO:0042158">
    <property type="term" value="P:lipoprotein biosynthetic process"/>
    <property type="evidence" value="ECO:0007669"/>
    <property type="project" value="UniProtKB-UniRule"/>
</dbReference>
<dbReference type="GO" id="GO:0005886">
    <property type="term" value="C:plasma membrane"/>
    <property type="evidence" value="ECO:0007669"/>
    <property type="project" value="UniProtKB-SubCell"/>
</dbReference>
<dbReference type="RefSeq" id="WP_119379031.1">
    <property type="nucleotide sequence ID" value="NZ_QWGB01000005.1"/>
</dbReference>
<dbReference type="PANTHER" id="PTHR38686">
    <property type="entry name" value="APOLIPOPROTEIN N-ACYLTRANSFERASE"/>
    <property type="match status" value="1"/>
</dbReference>
<keyword evidence="7 9" id="KW-0472">Membrane</keyword>
<gene>
    <name evidence="9 11" type="primary">lnt</name>
    <name evidence="11" type="ORF">D1224_06195</name>
</gene>
<proteinExistence type="inferred from homology"/>
<evidence type="ECO:0000256" key="2">
    <source>
        <dbReference type="ARBA" id="ARBA00010065"/>
    </source>
</evidence>
<dbReference type="EMBL" id="QWGB01000005">
    <property type="protein sequence ID" value="RIJ23842.1"/>
    <property type="molecule type" value="Genomic_DNA"/>
</dbReference>
<reference evidence="11 12" key="1">
    <citation type="submission" date="2018-08" db="EMBL/GenBank/DDBJ databases">
        <title>Henriciella mobilis sp. nov., isolated from seawater.</title>
        <authorList>
            <person name="Cheng H."/>
            <person name="Wu Y.-H."/>
            <person name="Xu X.-W."/>
            <person name="Guo L.-L."/>
        </authorList>
    </citation>
    <scope>NUCLEOTIDE SEQUENCE [LARGE SCALE GENOMIC DNA]</scope>
    <source>
        <strain evidence="11 12">CCUG66934</strain>
    </source>
</reference>
<feature type="transmembrane region" description="Helical" evidence="9">
    <location>
        <begin position="108"/>
        <end position="136"/>
    </location>
</feature>
<feature type="transmembrane region" description="Helical" evidence="9">
    <location>
        <begin position="143"/>
        <end position="168"/>
    </location>
</feature>
<accession>A0A399R274</accession>
<sequence>MSAREQSYGLTALAPLHQGVSGISGLLAFLLCVVLGAVAALGFAPFHIALALIVCVTLLIWMMDGARKKARWGRALFMRGWAFGYGFFLVSMYWTVSPFLVDPAQHAAYIWMPLVLLPGGMALIWGAAFSLAGAFWSASPSRIFIFTVFMGLAELLRGYLFGGFPWNIFGTTWTPGSSLSQAASLGGVYWLTLLTLFVSAAPAALVDTREVRGLFERALPITAAVILASVGWAWGAQRLAEPSQMTEQHVVLMDPGVPQAEKYNGGSDRLFRRYLNFLKQVESADDDIVVWPEGALPFYLLTNTYAIDTISTYLGNRTLIVGSTRRSLEEDDTVFFNSLAVLAAENGQSELIGLYDKHRLVPFGELAATDIIPFGDMMAGFLPGAMQELASAGFTPGAEPTVVFPRDVPPFVALICYEALFPEITRNARPQREAARWIVTISNDAWFGRGLGPAQHYAQNRYRSIESGLPMARVASRGATAVIDGFGRETARGQRMPGDPEGWVSSVVRAPLPEPLATTAYQRFGAALFWLTLAGFTVLAFFTWRR</sequence>